<dbReference type="STRING" id="398673.A0A2P4ZSK0"/>
<sequence length="475" mass="53689">MSKPAEKWYGGFRLVRSVCKFPALCRHGLKIRTQGLDMLTAECGDCVCVPPRVCRYREQIRGIVLKCPCPLFENKHIMRREPAGLGEGRKVKRAIQTGKSLVPKSLDLSIMPSELKERRFPFHGEDIEYILYLELELLKAQRATSRPCLIPSSLNCSDTPSTLDLNLSEGNCKFIYCSMSERTSRMPIGKNQRLSLSTVAFDRGHTKKKHAQLPQWRREMNRFVKSVPSLETWAAKRVSCGFSSPASNHAALQLMLGSSVSVAYPNDNGIMSMPPLASSDKSDMVMRGCEYGVLASTCSLNGRLAILVGKFQKVIFICYCTVLLALGNSKKTVNWMMRQYISDSDDKNLERYRLGCLWVNRCASSLLRLGWGYKSWELFVLCAQAPHQYGRFSDYSESIKVFTEAIGPAEVPIFENGWIPYCIPCIIKCLAGDSIELSKICECLGYDFDLIADIYRNFFDPFDYNGLMVSLRDFN</sequence>
<evidence type="ECO:0000313" key="1">
    <source>
        <dbReference type="EMBL" id="PON27269.1"/>
    </source>
</evidence>
<proteinExistence type="predicted"/>
<dbReference type="GeneID" id="29986144"/>
<dbReference type="RefSeq" id="XP_018660779.2">
    <property type="nucleotide sequence ID" value="XM_018806061.2"/>
</dbReference>
<gene>
    <name evidence="1" type="ORF">TGAM01_v203650</name>
</gene>
<organism evidence="1 2">
    <name type="scientific">Trichoderma gamsii</name>
    <dbReference type="NCBI Taxonomy" id="398673"/>
    <lineage>
        <taxon>Eukaryota</taxon>
        <taxon>Fungi</taxon>
        <taxon>Dikarya</taxon>
        <taxon>Ascomycota</taxon>
        <taxon>Pezizomycotina</taxon>
        <taxon>Sordariomycetes</taxon>
        <taxon>Hypocreomycetidae</taxon>
        <taxon>Hypocreales</taxon>
        <taxon>Hypocreaceae</taxon>
        <taxon>Trichoderma</taxon>
    </lineage>
</organism>
<protein>
    <submittedName>
        <fullName evidence="1">Uncharacterized protein</fullName>
    </submittedName>
</protein>
<dbReference type="AlphaFoldDB" id="A0A2P4ZSK0"/>
<dbReference type="Proteomes" id="UP000054821">
    <property type="component" value="Unassembled WGS sequence"/>
</dbReference>
<accession>A0A2P4ZSK0</accession>
<reference evidence="1 2" key="1">
    <citation type="journal article" date="2016" name="Genome Announc.">
        <title>Draft Whole-Genome Sequence of Trichoderma gamsii T6085, a Promising Biocontrol Agent of Fusarium Head Blight on Wheat.</title>
        <authorList>
            <person name="Baroncelli R."/>
            <person name="Zapparata A."/>
            <person name="Piaggeschi G."/>
            <person name="Sarrocco S."/>
            <person name="Vannacci G."/>
        </authorList>
    </citation>
    <scope>NUCLEOTIDE SEQUENCE [LARGE SCALE GENOMIC DNA]</scope>
    <source>
        <strain evidence="1 2">T6085</strain>
    </source>
</reference>
<keyword evidence="2" id="KW-1185">Reference proteome</keyword>
<evidence type="ECO:0000313" key="2">
    <source>
        <dbReference type="Proteomes" id="UP000054821"/>
    </source>
</evidence>
<comment type="caution">
    <text evidence="1">The sequence shown here is derived from an EMBL/GenBank/DDBJ whole genome shotgun (WGS) entry which is preliminary data.</text>
</comment>
<dbReference type="EMBL" id="JPDN02000010">
    <property type="protein sequence ID" value="PON27269.1"/>
    <property type="molecule type" value="Genomic_DNA"/>
</dbReference>
<name>A0A2P4ZSK0_9HYPO</name>